<name>A0ABS9IRS8_9ACTN</name>
<proteinExistence type="predicted"/>
<dbReference type="EMBL" id="JAKKOR010000005">
    <property type="protein sequence ID" value="MCF8588260.1"/>
    <property type="molecule type" value="Genomic_DNA"/>
</dbReference>
<dbReference type="InterPro" id="IPR003772">
    <property type="entry name" value="YceD"/>
</dbReference>
<organism evidence="1 2">
    <name type="scientific">Gordonia liuliyuniae</name>
    <dbReference type="NCBI Taxonomy" id="2911517"/>
    <lineage>
        <taxon>Bacteria</taxon>
        <taxon>Bacillati</taxon>
        <taxon>Actinomycetota</taxon>
        <taxon>Actinomycetes</taxon>
        <taxon>Mycobacteriales</taxon>
        <taxon>Gordoniaceae</taxon>
        <taxon>Gordonia</taxon>
    </lineage>
</organism>
<comment type="caution">
    <text evidence="1">The sequence shown here is derived from an EMBL/GenBank/DDBJ whole genome shotgun (WGS) entry which is preliminary data.</text>
</comment>
<dbReference type="Proteomes" id="UP001200110">
    <property type="component" value="Unassembled WGS sequence"/>
</dbReference>
<accession>A0ABS9IRS8</accession>
<keyword evidence="2" id="KW-1185">Reference proteome</keyword>
<evidence type="ECO:0000313" key="1">
    <source>
        <dbReference type="EMBL" id="MCF8588260.1"/>
    </source>
</evidence>
<gene>
    <name evidence="1" type="ORF">L5G33_07210</name>
</gene>
<evidence type="ECO:0000313" key="2">
    <source>
        <dbReference type="Proteomes" id="UP001200110"/>
    </source>
</evidence>
<dbReference type="RefSeq" id="WP_236997479.1">
    <property type="nucleotide sequence ID" value="NZ_JAKKOR010000005.1"/>
</dbReference>
<dbReference type="PANTHER" id="PTHR34374:SF1">
    <property type="entry name" value="LARGE RIBOSOMAL RNA SUBUNIT ACCUMULATION PROTEIN YCED HOMOLOG 1, CHLOROPLASTIC"/>
    <property type="match status" value="1"/>
</dbReference>
<dbReference type="Pfam" id="PF02620">
    <property type="entry name" value="YceD"/>
    <property type="match status" value="1"/>
</dbReference>
<protein>
    <submittedName>
        <fullName evidence="1">YceD family protein</fullName>
    </submittedName>
</protein>
<dbReference type="PANTHER" id="PTHR34374">
    <property type="entry name" value="LARGE RIBOSOMAL RNA SUBUNIT ACCUMULATION PROTEIN YCED HOMOLOG 1, CHLOROPLASTIC"/>
    <property type="match status" value="1"/>
</dbReference>
<sequence length="188" mass="20179">MSVKPFAIDIRSVPRRAGSLVEVDRTVVTPDRIGAEMIGIPADSEVQLDLRLESVTEGVLVSGTVSAPTAGQCGRCLDALDDSVSVYLTELFAYPDSETDKTSDEEDVERIVDEEVDLEQTIIDAIATELPLSPVCSPDCPGLCHVCGVRLADAEPDHGHDIIDPRWAKLADKLVEPAPEDPDADGRS</sequence>
<reference evidence="1 2" key="1">
    <citation type="submission" date="2022-01" db="EMBL/GenBank/DDBJ databases">
        <authorList>
            <person name="Huang Y."/>
        </authorList>
    </citation>
    <scope>NUCLEOTIDE SEQUENCE [LARGE SCALE GENOMIC DNA]</scope>
    <source>
        <strain evidence="1 2">HY366</strain>
    </source>
</reference>